<organism evidence="2 3">
    <name type="scientific">Thiohalospira halophila DSM 15071</name>
    <dbReference type="NCBI Taxonomy" id="1123397"/>
    <lineage>
        <taxon>Bacteria</taxon>
        <taxon>Pseudomonadati</taxon>
        <taxon>Pseudomonadota</taxon>
        <taxon>Gammaproteobacteria</taxon>
        <taxon>Thiohalospirales</taxon>
        <taxon>Thiohalospiraceae</taxon>
        <taxon>Thiohalospira</taxon>
    </lineage>
</organism>
<evidence type="ECO:0000313" key="2">
    <source>
        <dbReference type="EMBL" id="SFC94942.1"/>
    </source>
</evidence>
<feature type="compositionally biased region" description="Polar residues" evidence="1">
    <location>
        <begin position="1"/>
        <end position="13"/>
    </location>
</feature>
<evidence type="ECO:0000256" key="1">
    <source>
        <dbReference type="SAM" id="MobiDB-lite"/>
    </source>
</evidence>
<dbReference type="Proteomes" id="UP000198611">
    <property type="component" value="Unassembled WGS sequence"/>
</dbReference>
<keyword evidence="3" id="KW-1185">Reference proteome</keyword>
<dbReference type="OrthoDB" id="427203at2"/>
<dbReference type="AlphaFoldDB" id="A0A1I1NCH2"/>
<name>A0A1I1NCH2_9GAMM</name>
<feature type="region of interest" description="Disordered" evidence="1">
    <location>
        <begin position="1"/>
        <end position="20"/>
    </location>
</feature>
<dbReference type="EMBL" id="FOMJ01000001">
    <property type="protein sequence ID" value="SFC94942.1"/>
    <property type="molecule type" value="Genomic_DNA"/>
</dbReference>
<gene>
    <name evidence="2" type="ORF">SAMN05660831_00198</name>
</gene>
<dbReference type="RefSeq" id="WP_093426888.1">
    <property type="nucleotide sequence ID" value="NZ_FOMJ01000001.1"/>
</dbReference>
<proteinExistence type="predicted"/>
<dbReference type="STRING" id="1123397.SAMN05660831_00198"/>
<protein>
    <submittedName>
        <fullName evidence="2">Uncharacterized protein</fullName>
    </submittedName>
</protein>
<accession>A0A1I1NCH2</accession>
<reference evidence="2 3" key="1">
    <citation type="submission" date="2016-10" db="EMBL/GenBank/DDBJ databases">
        <authorList>
            <person name="de Groot N.N."/>
        </authorList>
    </citation>
    <scope>NUCLEOTIDE SEQUENCE [LARGE SCALE GENOMIC DNA]</scope>
    <source>
        <strain evidence="2 3">HL3</strain>
    </source>
</reference>
<evidence type="ECO:0000313" key="3">
    <source>
        <dbReference type="Proteomes" id="UP000198611"/>
    </source>
</evidence>
<sequence>MADQHSGNHSGNEVQLGAQGRVMSPAEQRLQDRFRSIPEDVNLVQELLDERDEEAGREAAED</sequence>